<evidence type="ECO:0000313" key="3">
    <source>
        <dbReference type="Proteomes" id="UP000024816"/>
    </source>
</evidence>
<protein>
    <recommendedName>
        <fullName evidence="4">DUF1365 domain-containing protein</fullName>
    </recommendedName>
</protein>
<gene>
    <name evidence="2" type="ORF">HJA_13430</name>
</gene>
<dbReference type="AlphaFoldDB" id="A0A059F9G9"/>
<dbReference type="STRING" id="1280952.HJA_13430"/>
<dbReference type="Pfam" id="PF07103">
    <property type="entry name" value="DUF1365"/>
    <property type="match status" value="1"/>
</dbReference>
<reference evidence="2 3" key="1">
    <citation type="journal article" date="2014" name="Antonie Van Leeuwenhoek">
        <title>Hyphomonas beringensis sp. nov. and Hyphomonas chukchiensis sp. nov., isolated from surface seawater of the Bering Sea and Chukchi Sea.</title>
        <authorList>
            <person name="Li C."/>
            <person name="Lai Q."/>
            <person name="Li G."/>
            <person name="Dong C."/>
            <person name="Wang J."/>
            <person name="Liao Y."/>
            <person name="Shao Z."/>
        </authorList>
    </citation>
    <scope>NUCLEOTIDE SEQUENCE [LARGE SCALE GENOMIC DNA]</scope>
    <source>
        <strain evidence="2 3">VP2</strain>
    </source>
</reference>
<dbReference type="Proteomes" id="UP000024816">
    <property type="component" value="Unassembled WGS sequence"/>
</dbReference>
<proteinExistence type="predicted"/>
<dbReference type="PANTHER" id="PTHR33973:SF4">
    <property type="entry name" value="OS07G0153300 PROTEIN"/>
    <property type="match status" value="1"/>
</dbReference>
<dbReference type="PATRIC" id="fig|1280952.3.peg.2688"/>
<accession>A0A059F9G9</accession>
<sequence length="263" mass="29543">MNAPAQYYVGKVSHRRFGDVSHFLCYRIAYLLLDLDRLDEARGLTRFLAIGKGGLMSFNPLDHGDGQSRDLAGWVREFVAGQGVRESTDRVELLTLPRMFGYVFNPISIYFIRNGAGELHHVLYEVGNTFGERHFYLCAADEGEGVCRHDCDKAFYVSPFFDKRGHYKFILQPPAETMKLAISYRADGVERMRASLVGAARPISTGSTLGLLVRFPLMTIGVIAGIHWEALKLFIKGARYHSHGPKQPEPGVSFDRRQSGVRV</sequence>
<name>A0A059F9G9_9PROT</name>
<feature type="region of interest" description="Disordered" evidence="1">
    <location>
        <begin position="242"/>
        <end position="263"/>
    </location>
</feature>
<evidence type="ECO:0000256" key="1">
    <source>
        <dbReference type="SAM" id="MobiDB-lite"/>
    </source>
</evidence>
<dbReference type="EMBL" id="ARYJ01000009">
    <property type="protein sequence ID" value="KCZ87206.1"/>
    <property type="molecule type" value="Genomic_DNA"/>
</dbReference>
<organism evidence="2 3">
    <name type="scientific">Hyphomonas jannaschiana VP2</name>
    <dbReference type="NCBI Taxonomy" id="1280952"/>
    <lineage>
        <taxon>Bacteria</taxon>
        <taxon>Pseudomonadati</taxon>
        <taxon>Pseudomonadota</taxon>
        <taxon>Alphaproteobacteria</taxon>
        <taxon>Hyphomonadales</taxon>
        <taxon>Hyphomonadaceae</taxon>
        <taxon>Hyphomonas</taxon>
    </lineage>
</organism>
<dbReference type="eggNOG" id="COG3496">
    <property type="taxonomic scope" value="Bacteria"/>
</dbReference>
<comment type="caution">
    <text evidence="2">The sequence shown here is derived from an EMBL/GenBank/DDBJ whole genome shotgun (WGS) entry which is preliminary data.</text>
</comment>
<evidence type="ECO:0008006" key="4">
    <source>
        <dbReference type="Google" id="ProtNLM"/>
    </source>
</evidence>
<dbReference type="OrthoDB" id="9778801at2"/>
<dbReference type="PANTHER" id="PTHR33973">
    <property type="entry name" value="OS07G0153300 PROTEIN"/>
    <property type="match status" value="1"/>
</dbReference>
<keyword evidence="3" id="KW-1185">Reference proteome</keyword>
<feature type="compositionally biased region" description="Basic and acidic residues" evidence="1">
    <location>
        <begin position="254"/>
        <end position="263"/>
    </location>
</feature>
<evidence type="ECO:0000313" key="2">
    <source>
        <dbReference type="EMBL" id="KCZ87206.1"/>
    </source>
</evidence>
<dbReference type="InterPro" id="IPR010775">
    <property type="entry name" value="DUF1365"/>
</dbReference>
<dbReference type="RefSeq" id="WP_051597695.1">
    <property type="nucleotide sequence ID" value="NZ_ARYJ01000009.1"/>
</dbReference>